<dbReference type="RefSeq" id="WP_166531373.1">
    <property type="nucleotide sequence ID" value="NZ_VNHW01000001.1"/>
</dbReference>
<name>A0A5S5D6D2_9ACTN</name>
<reference evidence="1 2" key="1">
    <citation type="submission" date="2019-07" db="EMBL/GenBank/DDBJ databases">
        <title>Genomic Encyclopedia of Archaeal and Bacterial Type Strains, Phase II (KMG-II): from individual species to whole genera.</title>
        <authorList>
            <person name="Goeker M."/>
        </authorList>
    </citation>
    <scope>NUCLEOTIDE SEQUENCE [LARGE SCALE GENOMIC DNA]</scope>
    <source>
        <strain evidence="1 2">DSM 46842</strain>
    </source>
</reference>
<dbReference type="EMBL" id="VNHW01000001">
    <property type="protein sequence ID" value="TYP90616.1"/>
    <property type="molecule type" value="Genomic_DNA"/>
</dbReference>
<evidence type="ECO:0000313" key="1">
    <source>
        <dbReference type="EMBL" id="TYP90616.1"/>
    </source>
</evidence>
<dbReference type="Proteomes" id="UP000322499">
    <property type="component" value="Unassembled WGS sequence"/>
</dbReference>
<sequence>MQHRLAASSTRTPASDGGAVFLRDIEDLHDADLDLILADRLAESADALRAAVAAAGLAREVARPDALRAHVFGAAARRLAG</sequence>
<proteinExistence type="predicted"/>
<accession>A0A5S5D6D2</accession>
<gene>
    <name evidence="1" type="ORF">BD833_101334</name>
</gene>
<comment type="caution">
    <text evidence="1">The sequence shown here is derived from an EMBL/GenBank/DDBJ whole genome shotgun (WGS) entry which is preliminary data.</text>
</comment>
<dbReference type="AlphaFoldDB" id="A0A5S5D6D2"/>
<keyword evidence="2" id="KW-1185">Reference proteome</keyword>
<protein>
    <submittedName>
        <fullName evidence="1">Uncharacterized protein</fullName>
    </submittedName>
</protein>
<organism evidence="1 2">
    <name type="scientific">Blastococcus xanthinilyticus</name>
    <dbReference type="NCBI Taxonomy" id="1564164"/>
    <lineage>
        <taxon>Bacteria</taxon>
        <taxon>Bacillati</taxon>
        <taxon>Actinomycetota</taxon>
        <taxon>Actinomycetes</taxon>
        <taxon>Geodermatophilales</taxon>
        <taxon>Geodermatophilaceae</taxon>
        <taxon>Blastococcus</taxon>
    </lineage>
</organism>
<evidence type="ECO:0000313" key="2">
    <source>
        <dbReference type="Proteomes" id="UP000322499"/>
    </source>
</evidence>